<name>A0A7G3ZCP7_9SACH</name>
<dbReference type="Pfam" id="PF11654">
    <property type="entry name" value="NCE101"/>
    <property type="match status" value="1"/>
</dbReference>
<proteinExistence type="predicted"/>
<dbReference type="GeneID" id="59324402"/>
<protein>
    <recommendedName>
        <fullName evidence="4">Non-classical export protein 1</fullName>
    </recommendedName>
</protein>
<organism evidence="2 3">
    <name type="scientific">Torulaspora globosa</name>
    <dbReference type="NCBI Taxonomy" id="48254"/>
    <lineage>
        <taxon>Eukaryota</taxon>
        <taxon>Fungi</taxon>
        <taxon>Dikarya</taxon>
        <taxon>Ascomycota</taxon>
        <taxon>Saccharomycotina</taxon>
        <taxon>Saccharomycetes</taxon>
        <taxon>Saccharomycetales</taxon>
        <taxon>Saccharomycetaceae</taxon>
        <taxon>Torulaspora</taxon>
    </lineage>
</organism>
<dbReference type="EMBL" id="CP059247">
    <property type="protein sequence ID" value="QLL31283.1"/>
    <property type="molecule type" value="Genomic_DNA"/>
</dbReference>
<feature type="transmembrane region" description="Helical" evidence="1">
    <location>
        <begin position="12"/>
        <end position="29"/>
    </location>
</feature>
<keyword evidence="1" id="KW-0472">Membrane</keyword>
<dbReference type="GO" id="GO:0009306">
    <property type="term" value="P:protein secretion"/>
    <property type="evidence" value="ECO:0007669"/>
    <property type="project" value="InterPro"/>
</dbReference>
<dbReference type="PANTHER" id="PTHR28011:SF1">
    <property type="entry name" value="NON-CLASSICAL EXPORT PROTEIN 1"/>
    <property type="match status" value="1"/>
</dbReference>
<dbReference type="PANTHER" id="PTHR28011">
    <property type="entry name" value="NON-CLASSICAL EXPORT PROTEIN 1"/>
    <property type="match status" value="1"/>
</dbReference>
<dbReference type="InterPro" id="IPR024242">
    <property type="entry name" value="NCE101"/>
</dbReference>
<dbReference type="RefSeq" id="XP_037137958.1">
    <property type="nucleotide sequence ID" value="XM_037282063.1"/>
</dbReference>
<evidence type="ECO:0008006" key="4">
    <source>
        <dbReference type="Google" id="ProtNLM"/>
    </source>
</evidence>
<dbReference type="Proteomes" id="UP000515788">
    <property type="component" value="Chromosome 2"/>
</dbReference>
<keyword evidence="1" id="KW-0812">Transmembrane</keyword>
<reference evidence="2 3" key="1">
    <citation type="submission" date="2020-06" db="EMBL/GenBank/DDBJ databases">
        <title>The yeast mating-type switching endonuclease HO is a domesticated member of an unorthodox homing genetic element family.</title>
        <authorList>
            <person name="Coughlan A.Y."/>
            <person name="Lombardi L."/>
            <person name="Braun-Galleani S."/>
            <person name="Martos A.R."/>
            <person name="Galeote V."/>
            <person name="Bigey F."/>
            <person name="Dequin S."/>
            <person name="Byrne K.P."/>
            <person name="Wolfe K.H."/>
        </authorList>
    </citation>
    <scope>NUCLEOTIDE SEQUENCE [LARGE SCALE GENOMIC DNA]</scope>
    <source>
        <strain evidence="2 3">CBS764</strain>
    </source>
</reference>
<keyword evidence="3" id="KW-1185">Reference proteome</keyword>
<accession>A0A7G3ZCP7</accession>
<dbReference type="KEGG" id="tgb:HG536_0B01450"/>
<sequence length="57" mass="6900">MAHQAPYLLGRFLDPIYALMVGTLSYYLYERKVGRPEGHRLNELIMKKYHRRFSREN</sequence>
<evidence type="ECO:0000313" key="2">
    <source>
        <dbReference type="EMBL" id="QLL31283.1"/>
    </source>
</evidence>
<gene>
    <name evidence="2" type="ORF">HG536_0B01450</name>
</gene>
<dbReference type="AlphaFoldDB" id="A0A7G3ZCP7"/>
<dbReference type="OrthoDB" id="2155101at2759"/>
<evidence type="ECO:0000256" key="1">
    <source>
        <dbReference type="SAM" id="Phobius"/>
    </source>
</evidence>
<evidence type="ECO:0000313" key="3">
    <source>
        <dbReference type="Proteomes" id="UP000515788"/>
    </source>
</evidence>
<keyword evidence="1" id="KW-1133">Transmembrane helix</keyword>